<gene>
    <name evidence="2" type="ORF">PEDI_24350</name>
</gene>
<dbReference type="EMBL" id="BQKE01000001">
    <property type="protein sequence ID" value="GJM61883.1"/>
    <property type="molecule type" value="Genomic_DNA"/>
</dbReference>
<keyword evidence="1" id="KW-0472">Membrane</keyword>
<keyword evidence="1" id="KW-0812">Transmembrane</keyword>
<name>A0AAN4VY69_9BACT</name>
<evidence type="ECO:0000313" key="2">
    <source>
        <dbReference type="EMBL" id="GJM61883.1"/>
    </source>
</evidence>
<dbReference type="RefSeq" id="WP_338237324.1">
    <property type="nucleotide sequence ID" value="NZ_BQKE01000001.1"/>
</dbReference>
<dbReference type="Proteomes" id="UP001310022">
    <property type="component" value="Unassembled WGS sequence"/>
</dbReference>
<proteinExistence type="predicted"/>
<organism evidence="2 3">
    <name type="scientific">Persicobacter diffluens</name>
    <dbReference type="NCBI Taxonomy" id="981"/>
    <lineage>
        <taxon>Bacteria</taxon>
        <taxon>Pseudomonadati</taxon>
        <taxon>Bacteroidota</taxon>
        <taxon>Cytophagia</taxon>
        <taxon>Cytophagales</taxon>
        <taxon>Persicobacteraceae</taxon>
        <taxon>Persicobacter</taxon>
    </lineage>
</organism>
<feature type="transmembrane region" description="Helical" evidence="1">
    <location>
        <begin position="49"/>
        <end position="66"/>
    </location>
</feature>
<keyword evidence="3" id="KW-1185">Reference proteome</keyword>
<accession>A0AAN4VY69</accession>
<feature type="transmembrane region" description="Helical" evidence="1">
    <location>
        <begin position="177"/>
        <end position="208"/>
    </location>
</feature>
<reference evidence="2 3" key="1">
    <citation type="submission" date="2021-12" db="EMBL/GenBank/DDBJ databases">
        <title>Genome sequencing of bacteria with rrn-lacking chromosome and rrn-plasmid.</title>
        <authorList>
            <person name="Anda M."/>
            <person name="Iwasaki W."/>
        </authorList>
    </citation>
    <scope>NUCLEOTIDE SEQUENCE [LARGE SCALE GENOMIC DNA]</scope>
    <source>
        <strain evidence="2 3">NBRC 15940</strain>
    </source>
</reference>
<sequence length="294" mass="34105">MSDERKFDIKRYRFYLFNIPYLLLPLIFIGLIINGMYQHGRNSFEGRDYFLLTVSVLVIAWTVYCFRKQIKQVPPVTLTAKGLFIGQEEIDWQKIDKVFLWQQAWFSLGIAPVLYPVIYFSAQGQDYYIYVDFYKNINALKAVLLEKFAAEDYCPPAVKAGMRYTFTMPWWKMSNTIIFGITALLSLLIPIPVVAGFCSVAALILVIINLMINWNRLIIDEYKIVRENRMTGARKEIFLKDVCNSAIYFNGRMMLLQLGLLEGPAHLINLDAVPDDQHEELLAVFNAHRETKEV</sequence>
<evidence type="ECO:0000313" key="3">
    <source>
        <dbReference type="Proteomes" id="UP001310022"/>
    </source>
</evidence>
<feature type="transmembrane region" description="Helical" evidence="1">
    <location>
        <begin position="104"/>
        <end position="122"/>
    </location>
</feature>
<keyword evidence="1" id="KW-1133">Transmembrane helix</keyword>
<protein>
    <submittedName>
        <fullName evidence="2">Uncharacterized protein</fullName>
    </submittedName>
</protein>
<evidence type="ECO:0000256" key="1">
    <source>
        <dbReference type="SAM" id="Phobius"/>
    </source>
</evidence>
<dbReference type="AlphaFoldDB" id="A0AAN4VY69"/>
<comment type="caution">
    <text evidence="2">The sequence shown here is derived from an EMBL/GenBank/DDBJ whole genome shotgun (WGS) entry which is preliminary data.</text>
</comment>
<feature type="transmembrane region" description="Helical" evidence="1">
    <location>
        <begin position="12"/>
        <end position="37"/>
    </location>
</feature>